<comment type="caution">
    <text evidence="5">The sequence shown here is derived from an EMBL/GenBank/DDBJ whole genome shotgun (WGS) entry which is preliminary data.</text>
</comment>
<keyword evidence="6" id="KW-1185">Reference proteome</keyword>
<organism evidence="5 6">
    <name type="scientific">Endozoicomonas elysicola</name>
    <dbReference type="NCBI Taxonomy" id="305900"/>
    <lineage>
        <taxon>Bacteria</taxon>
        <taxon>Pseudomonadati</taxon>
        <taxon>Pseudomonadota</taxon>
        <taxon>Gammaproteobacteria</taxon>
        <taxon>Oceanospirillales</taxon>
        <taxon>Endozoicomonadaceae</taxon>
        <taxon>Endozoicomonas</taxon>
    </lineage>
</organism>
<proteinExistence type="inferred from homology"/>
<dbReference type="PANTHER" id="PTHR16099">
    <property type="entry name" value="8-OXO-DGTP DIPHOSPHATES NUDT15"/>
    <property type="match status" value="1"/>
</dbReference>
<dbReference type="PROSITE" id="PS00893">
    <property type="entry name" value="NUDIX_BOX"/>
    <property type="match status" value="1"/>
</dbReference>
<dbReference type="PANTHER" id="PTHR16099:SF5">
    <property type="entry name" value="NUCLEOTIDE TRIPHOSPHATE DIPHOSPHATASE NUDT15"/>
    <property type="match status" value="1"/>
</dbReference>
<evidence type="ECO:0000256" key="1">
    <source>
        <dbReference type="ARBA" id="ARBA00001946"/>
    </source>
</evidence>
<dbReference type="GO" id="GO:0035539">
    <property type="term" value="F:8-oxo-7,8-dihydrodeoxyguanosine triphosphate pyrophosphatase activity"/>
    <property type="evidence" value="ECO:0007669"/>
    <property type="project" value="TreeGrafter"/>
</dbReference>
<sequence>MPTLRAEPKVGIGVIVIRKDGKILIGKRKGSHAPYWSIPGGHLDLGESFEQAAIREIYEETGLIIKNPQVIAITNNLKTFKEENKHYISVCLQAQHQGDTEENREPDKCEGWIWVDPTELPQPHFEASEQSIACYLQKVCYIPQQE</sequence>
<dbReference type="Pfam" id="PF00293">
    <property type="entry name" value="NUDIX"/>
    <property type="match status" value="1"/>
</dbReference>
<evidence type="ECO:0000313" key="5">
    <source>
        <dbReference type="EMBL" id="KEI71319.1"/>
    </source>
</evidence>
<dbReference type="InterPro" id="IPR020476">
    <property type="entry name" value="Nudix_hydrolase"/>
</dbReference>
<dbReference type="PRINTS" id="PR00502">
    <property type="entry name" value="NUDIXFAMILY"/>
</dbReference>
<dbReference type="FunFam" id="3.90.79.10:FF:000060">
    <property type="entry name" value="Nudix hydrolase 1"/>
    <property type="match status" value="1"/>
</dbReference>
<evidence type="ECO:0000259" key="4">
    <source>
        <dbReference type="PROSITE" id="PS51462"/>
    </source>
</evidence>
<name>A0A081KAZ3_9GAMM</name>
<evidence type="ECO:0000256" key="3">
    <source>
        <dbReference type="RuleBase" id="RU003476"/>
    </source>
</evidence>
<dbReference type="PROSITE" id="PS51462">
    <property type="entry name" value="NUDIX"/>
    <property type="match status" value="1"/>
</dbReference>
<keyword evidence="2 3" id="KW-0378">Hydrolase</keyword>
<gene>
    <name evidence="5" type="ORF">GV64_11740</name>
</gene>
<evidence type="ECO:0000256" key="2">
    <source>
        <dbReference type="ARBA" id="ARBA00022801"/>
    </source>
</evidence>
<accession>A0A081KAZ3</accession>
<dbReference type="InterPro" id="IPR000086">
    <property type="entry name" value="NUDIX_hydrolase_dom"/>
</dbReference>
<dbReference type="eggNOG" id="COG1051">
    <property type="taxonomic scope" value="Bacteria"/>
</dbReference>
<comment type="cofactor">
    <cofactor evidence="1">
        <name>Mg(2+)</name>
        <dbReference type="ChEBI" id="CHEBI:18420"/>
    </cofactor>
</comment>
<comment type="similarity">
    <text evidence="3">Belongs to the Nudix hydrolase family.</text>
</comment>
<dbReference type="AlphaFoldDB" id="A0A081KAZ3"/>
<dbReference type="InterPro" id="IPR015797">
    <property type="entry name" value="NUDIX_hydrolase-like_dom_sf"/>
</dbReference>
<dbReference type="STRING" id="305900.GV64_11740"/>
<dbReference type="GO" id="GO:0005829">
    <property type="term" value="C:cytosol"/>
    <property type="evidence" value="ECO:0007669"/>
    <property type="project" value="TreeGrafter"/>
</dbReference>
<dbReference type="Proteomes" id="UP000027997">
    <property type="component" value="Unassembled WGS sequence"/>
</dbReference>
<protein>
    <submittedName>
        <fullName evidence="5">ADP-ribose pyrophosphatase</fullName>
    </submittedName>
</protein>
<dbReference type="SUPFAM" id="SSF55811">
    <property type="entry name" value="Nudix"/>
    <property type="match status" value="1"/>
</dbReference>
<dbReference type="CDD" id="cd04678">
    <property type="entry name" value="NUDIX_MTH2_Nudt15"/>
    <property type="match status" value="1"/>
</dbReference>
<dbReference type="RefSeq" id="WP_020582906.1">
    <property type="nucleotide sequence ID" value="NZ_JOJP01000001.1"/>
</dbReference>
<dbReference type="InterPro" id="IPR020084">
    <property type="entry name" value="NUDIX_hydrolase_CS"/>
</dbReference>
<feature type="domain" description="Nudix hydrolase" evidence="4">
    <location>
        <begin position="7"/>
        <end position="140"/>
    </location>
</feature>
<dbReference type="EMBL" id="JOJP01000001">
    <property type="protein sequence ID" value="KEI71319.1"/>
    <property type="molecule type" value="Genomic_DNA"/>
</dbReference>
<reference evidence="5 6" key="1">
    <citation type="submission" date="2014-06" db="EMBL/GenBank/DDBJ databases">
        <title>Whole Genome Sequences of Three Symbiotic Endozoicomonas Bacteria.</title>
        <authorList>
            <person name="Neave M.J."/>
            <person name="Apprill A."/>
            <person name="Voolstra C.R."/>
        </authorList>
    </citation>
    <scope>NUCLEOTIDE SEQUENCE [LARGE SCALE GENOMIC DNA]</scope>
    <source>
        <strain evidence="5 6">DSM 22380</strain>
    </source>
</reference>
<dbReference type="Gene3D" id="3.90.79.10">
    <property type="entry name" value="Nucleoside Triphosphate Pyrophosphohydrolase"/>
    <property type="match status" value="1"/>
</dbReference>
<dbReference type="GO" id="GO:0006203">
    <property type="term" value="P:dGTP catabolic process"/>
    <property type="evidence" value="ECO:0007669"/>
    <property type="project" value="TreeGrafter"/>
</dbReference>
<evidence type="ECO:0000313" key="6">
    <source>
        <dbReference type="Proteomes" id="UP000027997"/>
    </source>
</evidence>